<evidence type="ECO:0000256" key="1">
    <source>
        <dbReference type="SAM" id="MobiDB-lite"/>
    </source>
</evidence>
<dbReference type="Pfam" id="PF11382">
    <property type="entry name" value="MctB"/>
    <property type="match status" value="1"/>
</dbReference>
<feature type="compositionally biased region" description="Low complexity" evidence="1">
    <location>
        <begin position="328"/>
        <end position="347"/>
    </location>
</feature>
<sequence>MIDFRYHIVSLISVFLALAVGIILGAGPLKESIGDQLTGQVDALRSDKDALRTELDGAHTALTDTESFVAATAPSLLEGVLPGRRVAIIQLGTIDDAVYDSAAQQILAAGATVSARVQVTDAWTDPAQADTRQSYATSLTEYLDNPAAAEGFDTTLAQVLVNSLADADPANPDVFSSDAGLVRLILVDGKLIEVLTDPQAPADAFVILTPKQAESGAEKTAEATAIAAAAEIEVKLVVAAQAGSEGAVVAGTAPVEGDLISVIRADSALASTLTTVTDLSSITGAVNVPLALAARIGGQVGQFGFGAGATAPAPPAVALEPITRVPSGGDVAPDAGGAEPPAEGDAG</sequence>
<dbReference type="Proteomes" id="UP000199039">
    <property type="component" value="Unassembled WGS sequence"/>
</dbReference>
<feature type="region of interest" description="Disordered" evidence="1">
    <location>
        <begin position="321"/>
        <end position="347"/>
    </location>
</feature>
<dbReference type="AlphaFoldDB" id="A0A1G6TTX7"/>
<dbReference type="RefSeq" id="WP_175559139.1">
    <property type="nucleotide sequence ID" value="NZ_FMYH01000006.1"/>
</dbReference>
<organism evidence="2 3">
    <name type="scientific">Sanguibacter gelidistatuariae</name>
    <dbReference type="NCBI Taxonomy" id="1814289"/>
    <lineage>
        <taxon>Bacteria</taxon>
        <taxon>Bacillati</taxon>
        <taxon>Actinomycetota</taxon>
        <taxon>Actinomycetes</taxon>
        <taxon>Micrococcales</taxon>
        <taxon>Sanguibacteraceae</taxon>
        <taxon>Sanguibacter</taxon>
    </lineage>
</organism>
<protein>
    <submittedName>
        <fullName evidence="2">Copper transport outer membrane protein, MctB</fullName>
    </submittedName>
</protein>
<accession>A0A1G6TTX7</accession>
<proteinExistence type="predicted"/>
<dbReference type="InterPro" id="IPR021522">
    <property type="entry name" value="MctB"/>
</dbReference>
<keyword evidence="3" id="KW-1185">Reference proteome</keyword>
<gene>
    <name evidence="2" type="ORF">SAMN05216410_3194</name>
</gene>
<reference evidence="2 3" key="1">
    <citation type="submission" date="2016-09" db="EMBL/GenBank/DDBJ databases">
        <authorList>
            <person name="Capua I."/>
            <person name="De Benedictis P."/>
            <person name="Joannis T."/>
            <person name="Lombin L.H."/>
            <person name="Cattoli G."/>
        </authorList>
    </citation>
    <scope>NUCLEOTIDE SEQUENCE [LARGE SCALE GENOMIC DNA]</scope>
    <source>
        <strain evidence="2 3">ISLP-3</strain>
    </source>
</reference>
<dbReference type="GO" id="GO:0016020">
    <property type="term" value="C:membrane"/>
    <property type="evidence" value="ECO:0007669"/>
    <property type="project" value="InterPro"/>
</dbReference>
<dbReference type="GO" id="GO:0055070">
    <property type="term" value="P:copper ion homeostasis"/>
    <property type="evidence" value="ECO:0007669"/>
    <property type="project" value="InterPro"/>
</dbReference>
<evidence type="ECO:0000313" key="3">
    <source>
        <dbReference type="Proteomes" id="UP000199039"/>
    </source>
</evidence>
<dbReference type="STRING" id="1814289.SAMN05216410_3194"/>
<dbReference type="EMBL" id="FMYH01000006">
    <property type="protein sequence ID" value="SDD32553.1"/>
    <property type="molecule type" value="Genomic_DNA"/>
</dbReference>
<name>A0A1G6TTX7_9MICO</name>
<evidence type="ECO:0000313" key="2">
    <source>
        <dbReference type="EMBL" id="SDD32553.1"/>
    </source>
</evidence>